<sequence length="183" mass="20164">MVFFLQPIDLAAHNPRCPPHPYQPYQRQPFGTYQPAFVPPQFHPPLRQLPALHVPVYFPVPELDPPSSPSDLGSPTSTLAPPTPTPEFVHVVCNAPLLAPKPLPYRSPAFLDSLVLPDIDEDLSHSPCTPSARSKRKRARDDPDHDPAAAAPAPPKRRATDPALRNPHALPRHGLVSQRRRSG</sequence>
<keyword evidence="2" id="KW-1185">Reference proteome</keyword>
<evidence type="ECO:0000313" key="1">
    <source>
        <dbReference type="EMBL" id="KAI0053832.1"/>
    </source>
</evidence>
<reference evidence="1" key="1">
    <citation type="submission" date="2021-02" db="EMBL/GenBank/DDBJ databases">
        <authorList>
            <consortium name="DOE Joint Genome Institute"/>
            <person name="Ahrendt S."/>
            <person name="Looney B.P."/>
            <person name="Miyauchi S."/>
            <person name="Morin E."/>
            <person name="Drula E."/>
            <person name="Courty P.E."/>
            <person name="Chicoki N."/>
            <person name="Fauchery L."/>
            <person name="Kohler A."/>
            <person name="Kuo A."/>
            <person name="Labutti K."/>
            <person name="Pangilinan J."/>
            <person name="Lipzen A."/>
            <person name="Riley R."/>
            <person name="Andreopoulos W."/>
            <person name="He G."/>
            <person name="Johnson J."/>
            <person name="Barry K.W."/>
            <person name="Grigoriev I.V."/>
            <person name="Nagy L."/>
            <person name="Hibbett D."/>
            <person name="Henrissat B."/>
            <person name="Matheny P.B."/>
            <person name="Labbe J."/>
            <person name="Martin F."/>
        </authorList>
    </citation>
    <scope>NUCLEOTIDE SEQUENCE</scope>
    <source>
        <strain evidence="1">FP105234-sp</strain>
    </source>
</reference>
<reference evidence="1" key="2">
    <citation type="journal article" date="2022" name="New Phytol.">
        <title>Evolutionary transition to the ectomycorrhizal habit in the genomes of a hyperdiverse lineage of mushroom-forming fungi.</title>
        <authorList>
            <person name="Looney B."/>
            <person name="Miyauchi S."/>
            <person name="Morin E."/>
            <person name="Drula E."/>
            <person name="Courty P.E."/>
            <person name="Kohler A."/>
            <person name="Kuo A."/>
            <person name="LaButti K."/>
            <person name="Pangilinan J."/>
            <person name="Lipzen A."/>
            <person name="Riley R."/>
            <person name="Andreopoulos W."/>
            <person name="He G."/>
            <person name="Johnson J."/>
            <person name="Nolan M."/>
            <person name="Tritt A."/>
            <person name="Barry K.W."/>
            <person name="Grigoriev I.V."/>
            <person name="Nagy L.G."/>
            <person name="Hibbett D."/>
            <person name="Henrissat B."/>
            <person name="Matheny P.B."/>
            <person name="Labbe J."/>
            <person name="Martin F.M."/>
        </authorList>
    </citation>
    <scope>NUCLEOTIDE SEQUENCE</scope>
    <source>
        <strain evidence="1">FP105234-sp</strain>
    </source>
</reference>
<dbReference type="EMBL" id="MU275838">
    <property type="protein sequence ID" value="KAI0053832.1"/>
    <property type="molecule type" value="Genomic_DNA"/>
</dbReference>
<organism evidence="1 2">
    <name type="scientific">Auriscalpium vulgare</name>
    <dbReference type="NCBI Taxonomy" id="40419"/>
    <lineage>
        <taxon>Eukaryota</taxon>
        <taxon>Fungi</taxon>
        <taxon>Dikarya</taxon>
        <taxon>Basidiomycota</taxon>
        <taxon>Agaricomycotina</taxon>
        <taxon>Agaricomycetes</taxon>
        <taxon>Russulales</taxon>
        <taxon>Auriscalpiaceae</taxon>
        <taxon>Auriscalpium</taxon>
    </lineage>
</organism>
<gene>
    <name evidence="1" type="ORF">FA95DRAFT_1568200</name>
</gene>
<accession>A0ACB8SCF5</accession>
<protein>
    <submittedName>
        <fullName evidence="1">Uncharacterized protein</fullName>
    </submittedName>
</protein>
<dbReference type="Proteomes" id="UP000814033">
    <property type="component" value="Unassembled WGS sequence"/>
</dbReference>
<comment type="caution">
    <text evidence="1">The sequence shown here is derived from an EMBL/GenBank/DDBJ whole genome shotgun (WGS) entry which is preliminary data.</text>
</comment>
<evidence type="ECO:0000313" key="2">
    <source>
        <dbReference type="Proteomes" id="UP000814033"/>
    </source>
</evidence>
<name>A0ACB8SCF5_9AGAM</name>
<proteinExistence type="predicted"/>